<feature type="repeat" description="ANK" evidence="2">
    <location>
        <begin position="720"/>
        <end position="752"/>
    </location>
</feature>
<dbReference type="Pfam" id="PF24883">
    <property type="entry name" value="NPHP3_N"/>
    <property type="match status" value="1"/>
</dbReference>
<dbReference type="SUPFAM" id="SSF52540">
    <property type="entry name" value="P-loop containing nucleoside triphosphate hydrolases"/>
    <property type="match status" value="1"/>
</dbReference>
<sequence length="869" mass="97027">MTYGYVPAPEKSFQGNILSISNNLLSTLESDRREVLGRPLIFIAHSLGGIIVKKALDLFQRSPAPLQNVTKGIIFFGTPHDKPRGGSWGELLEKIAKDFAATNTTLLTTLDSQHNENELEYIKDTFDNLLDRPNGQRLSVVTFTGSAVSGLAGSISKPAFPIECARISSPWTKVRTLQGSHETMCEFGSRTDFNYRQLKAELRDLEFLAEGGLFPHLLTCPYWERRDDPNPTRAEGTFEWLLSHTVYNYWRESDFDNVLWVTSDPGYGKSVLARHVAENVLPSTSRRLTCYFFFNHGYSDQDSVTEALFCILHQVFNQFPMGVLPEALLSLVENNERTLELFDNLWSILLAVADLHHFEEVLCILDALDEASEPGRGQFINALAKLYPKLTIQPVRLKFLVTSRPHLDTSPLGTQRVNLHLSGESDGEMDMITDIIFAIQKQAGRLVQKHGLGPEDGDFLIAELCRNPNPTHLWVHLAIEVANNILLSHKNIRSKIQGFPRTVDGVYEDMLAQSRDPESTRRVLHLILAAQRPLKLREMSFALAIGPNHKRTDDINFNRETKVCEEIQDLCGAFVKIVNSRIYLVHQTAREFLVSSHESILAEICLWRITLSDYSLDQHQGDLEDVKRCRFMSYAAQHWTEHFRKGDGMHKPSTVEMAMNCATAHPLASRAWFRLHQTAGNLYIGPDKPTAVMLAAYFGLGTVMERLPQDAFDKVNEKSGGLTSLQWAVRRGHRGAVQQLIAAGADVNLKAEEGRAALHFAAERDDTVLVQQLVAAGAGINSRDGLGRTILHLAASRGFHDMVQKLLTIRVALGSQDSHGKTPLLLAIDSGHSVIVELLVASGSNVNIHDAMGQTALQRAAKRGDIDMR</sequence>
<dbReference type="InterPro" id="IPR007111">
    <property type="entry name" value="NACHT_NTPase"/>
</dbReference>
<keyword evidence="1" id="KW-0677">Repeat</keyword>
<dbReference type="Gene3D" id="3.40.50.1820">
    <property type="entry name" value="alpha/beta hydrolase"/>
    <property type="match status" value="1"/>
</dbReference>
<dbReference type="Pfam" id="PF22939">
    <property type="entry name" value="WHD_GPIID"/>
    <property type="match status" value="1"/>
</dbReference>
<feature type="domain" description="NACHT" evidence="3">
    <location>
        <begin position="257"/>
        <end position="405"/>
    </location>
</feature>
<dbReference type="InterPro" id="IPR056884">
    <property type="entry name" value="NPHP3-like_N"/>
</dbReference>
<evidence type="ECO:0000313" key="5">
    <source>
        <dbReference type="Proteomes" id="UP000766486"/>
    </source>
</evidence>
<dbReference type="Gene3D" id="1.25.40.20">
    <property type="entry name" value="Ankyrin repeat-containing domain"/>
    <property type="match status" value="1"/>
</dbReference>
<reference evidence="4 5" key="1">
    <citation type="submission" date="2019-06" db="EMBL/GenBank/DDBJ databases">
        <authorList>
            <person name="Broberg M."/>
        </authorList>
    </citation>
    <scope>NUCLEOTIDE SEQUENCE [LARGE SCALE GENOMIC DNA]</scope>
</reference>
<dbReference type="InterPro" id="IPR036770">
    <property type="entry name" value="Ankyrin_rpt-contain_sf"/>
</dbReference>
<feature type="repeat" description="ANK" evidence="2">
    <location>
        <begin position="786"/>
        <end position="818"/>
    </location>
</feature>
<feature type="repeat" description="ANK" evidence="2">
    <location>
        <begin position="753"/>
        <end position="785"/>
    </location>
</feature>
<keyword evidence="5" id="KW-1185">Reference proteome</keyword>
<organism evidence="4 5">
    <name type="scientific">Bionectria ochroleuca</name>
    <name type="common">Gliocladium roseum</name>
    <dbReference type="NCBI Taxonomy" id="29856"/>
    <lineage>
        <taxon>Eukaryota</taxon>
        <taxon>Fungi</taxon>
        <taxon>Dikarya</taxon>
        <taxon>Ascomycota</taxon>
        <taxon>Pezizomycotina</taxon>
        <taxon>Sordariomycetes</taxon>
        <taxon>Hypocreomycetidae</taxon>
        <taxon>Hypocreales</taxon>
        <taxon>Bionectriaceae</taxon>
        <taxon>Clonostachys</taxon>
    </lineage>
</organism>
<dbReference type="Pfam" id="PF00023">
    <property type="entry name" value="Ank"/>
    <property type="match status" value="1"/>
</dbReference>
<dbReference type="SUPFAM" id="SSF53474">
    <property type="entry name" value="alpha/beta-Hydrolases"/>
    <property type="match status" value="1"/>
</dbReference>
<dbReference type="PROSITE" id="PS50297">
    <property type="entry name" value="ANK_REP_REGION"/>
    <property type="match status" value="3"/>
</dbReference>
<evidence type="ECO:0000259" key="3">
    <source>
        <dbReference type="PROSITE" id="PS50837"/>
    </source>
</evidence>
<gene>
    <name evidence="4" type="ORF">CLO192961_LOCUS462753</name>
</gene>
<name>A0ABY6V3I0_BIOOC</name>
<dbReference type="Proteomes" id="UP000766486">
    <property type="component" value="Unassembled WGS sequence"/>
</dbReference>
<dbReference type="InterPro" id="IPR054471">
    <property type="entry name" value="GPIID_WHD"/>
</dbReference>
<dbReference type="SUPFAM" id="SSF48403">
    <property type="entry name" value="Ankyrin repeat"/>
    <property type="match status" value="1"/>
</dbReference>
<dbReference type="Pfam" id="PF12796">
    <property type="entry name" value="Ank_2"/>
    <property type="match status" value="1"/>
</dbReference>
<evidence type="ECO:0000256" key="1">
    <source>
        <dbReference type="ARBA" id="ARBA00022737"/>
    </source>
</evidence>
<dbReference type="Gene3D" id="3.40.50.300">
    <property type="entry name" value="P-loop containing nucleotide triphosphate hydrolases"/>
    <property type="match status" value="1"/>
</dbReference>
<comment type="caution">
    <text evidence="4">The sequence shown here is derived from an EMBL/GenBank/DDBJ whole genome shotgun (WGS) entry which is preliminary data.</text>
</comment>
<evidence type="ECO:0000313" key="4">
    <source>
        <dbReference type="EMBL" id="VUC36986.1"/>
    </source>
</evidence>
<accession>A0ABY6V3I0</accession>
<feature type="repeat" description="ANK" evidence="2">
    <location>
        <begin position="819"/>
        <end position="851"/>
    </location>
</feature>
<evidence type="ECO:0000256" key="2">
    <source>
        <dbReference type="PROSITE-ProRule" id="PRU00023"/>
    </source>
</evidence>
<proteinExistence type="predicted"/>
<dbReference type="PANTHER" id="PTHR10039">
    <property type="entry name" value="AMELOGENIN"/>
    <property type="match status" value="1"/>
</dbReference>
<dbReference type="PRINTS" id="PR01415">
    <property type="entry name" value="ANKYRIN"/>
</dbReference>
<dbReference type="SMART" id="SM00248">
    <property type="entry name" value="ANK"/>
    <property type="match status" value="4"/>
</dbReference>
<dbReference type="InterPro" id="IPR029058">
    <property type="entry name" value="AB_hydrolase_fold"/>
</dbReference>
<dbReference type="InterPro" id="IPR002110">
    <property type="entry name" value="Ankyrin_rpt"/>
</dbReference>
<protein>
    <recommendedName>
        <fullName evidence="3">NACHT domain-containing protein</fullName>
    </recommendedName>
</protein>
<dbReference type="PROSITE" id="PS50088">
    <property type="entry name" value="ANK_REPEAT"/>
    <property type="match status" value="4"/>
</dbReference>
<dbReference type="EMBL" id="CABFNS010000936">
    <property type="protein sequence ID" value="VUC36986.1"/>
    <property type="molecule type" value="Genomic_DNA"/>
</dbReference>
<dbReference type="PROSITE" id="PS50837">
    <property type="entry name" value="NACHT"/>
    <property type="match status" value="1"/>
</dbReference>
<dbReference type="PANTHER" id="PTHR10039:SF14">
    <property type="entry name" value="NACHT DOMAIN-CONTAINING PROTEIN"/>
    <property type="match status" value="1"/>
</dbReference>
<dbReference type="InterPro" id="IPR027417">
    <property type="entry name" value="P-loop_NTPase"/>
</dbReference>
<keyword evidence="2" id="KW-0040">ANK repeat</keyword>